<dbReference type="AlphaFoldDB" id="A0A0W8IBW1"/>
<dbReference type="OrthoDB" id="9804907at2"/>
<keyword evidence="3" id="KW-1185">Reference proteome</keyword>
<dbReference type="InterPro" id="IPR004360">
    <property type="entry name" value="Glyas_Fos-R_dOase_dom"/>
</dbReference>
<accession>A0A0W8IBW1</accession>
<dbReference type="STRING" id="767452.AVL62_13405"/>
<feature type="domain" description="VOC" evidence="1">
    <location>
        <begin position="11"/>
        <end position="134"/>
    </location>
</feature>
<reference evidence="2 3" key="1">
    <citation type="submission" date="2015-12" db="EMBL/GenBank/DDBJ databases">
        <title>Serinicoccus chungangenesis strain CD08_5 genome sequencing and assembly.</title>
        <authorList>
            <person name="Chander A.M."/>
            <person name="Kaur G."/>
            <person name="Nair G.R."/>
            <person name="Dhawan D.K."/>
            <person name="Kochhar R.K."/>
            <person name="Mayilraj S."/>
            <person name="Bhadada S.K."/>
        </authorList>
    </citation>
    <scope>NUCLEOTIDE SEQUENCE [LARGE SCALE GENOMIC DNA]</scope>
    <source>
        <strain evidence="2 3">CD08_5</strain>
    </source>
</reference>
<sequence>MDTDGTTPLTRLDRVFNGFSVDDLDAAEAFYRDVLGVPVERESEPMGMLQLRLGDRRVLVYPKGEAHQPASYTVLNFPTDDVPATVRALADRGVEFLRYDGMPQDELGVVESGDGPPIAWFADPAGNVHSVLDVGPDPDEE</sequence>
<dbReference type="RefSeq" id="WP_058890251.1">
    <property type="nucleotide sequence ID" value="NZ_LQBL01000005.1"/>
</dbReference>
<evidence type="ECO:0000259" key="1">
    <source>
        <dbReference type="PROSITE" id="PS51819"/>
    </source>
</evidence>
<dbReference type="PROSITE" id="PS51819">
    <property type="entry name" value="VOC"/>
    <property type="match status" value="1"/>
</dbReference>
<organism evidence="2 3">
    <name type="scientific">Serinicoccus chungangensis</name>
    <dbReference type="NCBI Taxonomy" id="767452"/>
    <lineage>
        <taxon>Bacteria</taxon>
        <taxon>Bacillati</taxon>
        <taxon>Actinomycetota</taxon>
        <taxon>Actinomycetes</taxon>
        <taxon>Micrococcales</taxon>
        <taxon>Ornithinimicrobiaceae</taxon>
        <taxon>Serinicoccus</taxon>
    </lineage>
</organism>
<evidence type="ECO:0000313" key="2">
    <source>
        <dbReference type="EMBL" id="KUG57416.1"/>
    </source>
</evidence>
<proteinExistence type="predicted"/>
<dbReference type="SUPFAM" id="SSF54593">
    <property type="entry name" value="Glyoxalase/Bleomycin resistance protein/Dihydroxybiphenyl dioxygenase"/>
    <property type="match status" value="1"/>
</dbReference>
<dbReference type="EMBL" id="LQBL01000005">
    <property type="protein sequence ID" value="KUG57416.1"/>
    <property type="molecule type" value="Genomic_DNA"/>
</dbReference>
<dbReference type="Proteomes" id="UP000054837">
    <property type="component" value="Unassembled WGS sequence"/>
</dbReference>
<gene>
    <name evidence="2" type="ORF">AVL62_13405</name>
</gene>
<dbReference type="InterPro" id="IPR029068">
    <property type="entry name" value="Glyas_Bleomycin-R_OHBP_Dase"/>
</dbReference>
<evidence type="ECO:0000313" key="3">
    <source>
        <dbReference type="Proteomes" id="UP000054837"/>
    </source>
</evidence>
<dbReference type="Gene3D" id="3.10.180.10">
    <property type="entry name" value="2,3-Dihydroxybiphenyl 1,2-Dioxygenase, domain 1"/>
    <property type="match status" value="1"/>
</dbReference>
<name>A0A0W8IBW1_9MICO</name>
<comment type="caution">
    <text evidence="2">The sequence shown here is derived from an EMBL/GenBank/DDBJ whole genome shotgun (WGS) entry which is preliminary data.</text>
</comment>
<dbReference type="Pfam" id="PF00903">
    <property type="entry name" value="Glyoxalase"/>
    <property type="match status" value="1"/>
</dbReference>
<dbReference type="InterPro" id="IPR037523">
    <property type="entry name" value="VOC_core"/>
</dbReference>
<protein>
    <recommendedName>
        <fullName evidence="1">VOC domain-containing protein</fullName>
    </recommendedName>
</protein>